<keyword evidence="8 12" id="KW-0570">Pentose shunt</keyword>
<evidence type="ECO:0000256" key="2">
    <source>
        <dbReference type="ARBA" id="ARBA00004496"/>
    </source>
</evidence>
<dbReference type="OrthoDB" id="6661at2157"/>
<dbReference type="GO" id="GO:0005737">
    <property type="term" value="C:cytoplasm"/>
    <property type="evidence" value="ECO:0007669"/>
    <property type="project" value="UniProtKB-SubCell"/>
</dbReference>
<accession>C9RIA2</accession>
<evidence type="ECO:0000256" key="10">
    <source>
        <dbReference type="ARBA" id="ARBA00048810"/>
    </source>
</evidence>
<dbReference type="CDD" id="cd00956">
    <property type="entry name" value="Transaldolase_FSA"/>
    <property type="match status" value="1"/>
</dbReference>
<dbReference type="PANTHER" id="PTHR10683">
    <property type="entry name" value="TRANSALDOLASE"/>
    <property type="match status" value="1"/>
</dbReference>
<sequence length="217" mass="23987">MKFFLDTANVEDIKKYAELGLVDGVTTNPTLVAKEGRDFYEVVKEICQIVEGPVSAEVISTDAEGMVKEARDLSKIADNIVIKIPMTKDGMKAVKILSSEGIKTNVTLVFSPLQALLAAKAGATYVSPFVGRLDDIGHVGMKLVEDVVKIYKNYDIKTEVIVASVRHPWHVLEAAKIGADIATLPPAVMDKLFNHPLTDIGLERFLRDWEEYLKSRK</sequence>
<evidence type="ECO:0000313" key="13">
    <source>
        <dbReference type="EMBL" id="ACX73304.1"/>
    </source>
</evidence>
<comment type="subcellular location">
    <subcellularLocation>
        <location evidence="2 12">Cytoplasm</location>
    </subcellularLocation>
</comment>
<comment type="pathway">
    <text evidence="3 12">Carbohydrate degradation; pentose phosphate pathway; D-glyceraldehyde 3-phosphate and beta-D-fructose 6-phosphate from D-ribose 5-phosphate and D-xylulose 5-phosphate (non-oxidative stage): step 2/3.</text>
</comment>
<dbReference type="EMBL" id="CP001787">
    <property type="protein sequence ID" value="ACX73304.1"/>
    <property type="molecule type" value="Genomic_DNA"/>
</dbReference>
<dbReference type="Pfam" id="PF00923">
    <property type="entry name" value="TAL_FSA"/>
    <property type="match status" value="1"/>
</dbReference>
<dbReference type="KEGG" id="mvu:Metvu_1451"/>
<evidence type="ECO:0000256" key="12">
    <source>
        <dbReference type="HAMAP-Rule" id="MF_00494"/>
    </source>
</evidence>
<evidence type="ECO:0000256" key="4">
    <source>
        <dbReference type="ARBA" id="ARBA00005740"/>
    </source>
</evidence>
<dbReference type="InterPro" id="IPR033919">
    <property type="entry name" value="TSA/FSA_arc/bac"/>
</dbReference>
<dbReference type="PROSITE" id="PS00958">
    <property type="entry name" value="TRANSALDOLASE_2"/>
    <property type="match status" value="1"/>
</dbReference>
<dbReference type="EC" id="2.2.1.2" evidence="5 12"/>
<dbReference type="PROSITE" id="PS01054">
    <property type="entry name" value="TRANSALDOLASE_1"/>
    <property type="match status" value="1"/>
</dbReference>
<dbReference type="Proteomes" id="UP000002063">
    <property type="component" value="Chromosome"/>
</dbReference>
<dbReference type="InterPro" id="IPR004731">
    <property type="entry name" value="Transaldolase_3B/F6P_aldolase"/>
</dbReference>
<dbReference type="FunFam" id="3.20.20.70:FF:000018">
    <property type="entry name" value="Probable transaldolase"/>
    <property type="match status" value="1"/>
</dbReference>
<evidence type="ECO:0000256" key="8">
    <source>
        <dbReference type="ARBA" id="ARBA00023126"/>
    </source>
</evidence>
<feature type="active site" description="Schiff-base intermediate with substrate" evidence="12">
    <location>
        <position position="83"/>
    </location>
</feature>
<dbReference type="GO" id="GO:0006098">
    <property type="term" value="P:pentose-phosphate shunt"/>
    <property type="evidence" value="ECO:0007669"/>
    <property type="project" value="UniProtKB-UniRule"/>
</dbReference>
<evidence type="ECO:0000313" key="14">
    <source>
        <dbReference type="Proteomes" id="UP000002063"/>
    </source>
</evidence>
<gene>
    <name evidence="12" type="primary">tal</name>
    <name evidence="13" type="ordered locus">Metvu_1451</name>
</gene>
<keyword evidence="6 12" id="KW-0963">Cytoplasm</keyword>
<dbReference type="PANTHER" id="PTHR10683:SF40">
    <property type="entry name" value="FRUCTOSE-6-PHOSPHATE ALDOLASE 1-RELATED"/>
    <property type="match status" value="1"/>
</dbReference>
<dbReference type="Gene3D" id="3.20.20.70">
    <property type="entry name" value="Aldolase class I"/>
    <property type="match status" value="1"/>
</dbReference>
<dbReference type="InterPro" id="IPR018225">
    <property type="entry name" value="Transaldolase_AS"/>
</dbReference>
<dbReference type="STRING" id="579137.Metvu_1451"/>
<evidence type="ECO:0000256" key="5">
    <source>
        <dbReference type="ARBA" id="ARBA00013151"/>
    </source>
</evidence>
<dbReference type="NCBIfam" id="TIGR00875">
    <property type="entry name" value="fsa_talC_mipB"/>
    <property type="match status" value="1"/>
</dbReference>
<dbReference type="RefSeq" id="WP_015733523.1">
    <property type="nucleotide sequence ID" value="NC_013407.1"/>
</dbReference>
<dbReference type="HAMAP" id="MF_00494">
    <property type="entry name" value="Transaldolase_3b"/>
    <property type="match status" value="1"/>
</dbReference>
<dbReference type="UniPathway" id="UPA00115">
    <property type="reaction ID" value="UER00414"/>
</dbReference>
<keyword evidence="7 12" id="KW-0808">Transferase</keyword>
<dbReference type="AlphaFoldDB" id="C9RIA2"/>
<dbReference type="GO" id="GO:0004801">
    <property type="term" value="F:transaldolase activity"/>
    <property type="evidence" value="ECO:0007669"/>
    <property type="project" value="UniProtKB-UniRule"/>
</dbReference>
<keyword evidence="14" id="KW-1185">Reference proteome</keyword>
<evidence type="ECO:0000256" key="11">
    <source>
        <dbReference type="ARBA" id="ARBA00067532"/>
    </source>
</evidence>
<protein>
    <recommendedName>
        <fullName evidence="11 12">Probable transaldolase</fullName>
        <ecNumber evidence="5 12">2.2.1.2</ecNumber>
    </recommendedName>
</protein>
<dbReference type="eggNOG" id="arCOG05061">
    <property type="taxonomic scope" value="Archaea"/>
</dbReference>
<evidence type="ECO:0000256" key="7">
    <source>
        <dbReference type="ARBA" id="ARBA00022679"/>
    </source>
</evidence>
<proteinExistence type="inferred from homology"/>
<dbReference type="GO" id="GO:0005975">
    <property type="term" value="P:carbohydrate metabolic process"/>
    <property type="evidence" value="ECO:0007669"/>
    <property type="project" value="InterPro"/>
</dbReference>
<comment type="function">
    <text evidence="1 12">Transaldolase is important for the balance of metabolites in the pentose-phosphate pathway.</text>
</comment>
<dbReference type="InterPro" id="IPR022999">
    <property type="entry name" value="Transaldolase_3B"/>
</dbReference>
<evidence type="ECO:0000256" key="3">
    <source>
        <dbReference type="ARBA" id="ARBA00004857"/>
    </source>
</evidence>
<dbReference type="HOGENOM" id="CLU_079764_0_0_2"/>
<name>C9RIA2_METVM</name>
<comment type="similarity">
    <text evidence="4 12">Belongs to the transaldolase family. Type 3B subfamily.</text>
</comment>
<dbReference type="GeneID" id="8513795"/>
<keyword evidence="9 12" id="KW-0704">Schiff base</keyword>
<evidence type="ECO:0000256" key="9">
    <source>
        <dbReference type="ARBA" id="ARBA00023270"/>
    </source>
</evidence>
<evidence type="ECO:0000256" key="1">
    <source>
        <dbReference type="ARBA" id="ARBA00003518"/>
    </source>
</evidence>
<organism evidence="13 14">
    <name type="scientific">Methanocaldococcus vulcanius (strain ATCC 700851 / DSM 12094 / M7)</name>
    <name type="common">Methanococcus vulcanius</name>
    <dbReference type="NCBI Taxonomy" id="579137"/>
    <lineage>
        <taxon>Archaea</taxon>
        <taxon>Methanobacteriati</taxon>
        <taxon>Methanobacteriota</taxon>
        <taxon>Methanomada group</taxon>
        <taxon>Methanococci</taxon>
        <taxon>Methanococcales</taxon>
        <taxon>Methanocaldococcaceae</taxon>
        <taxon>Methanocaldococcus</taxon>
    </lineage>
</organism>
<dbReference type="SUPFAM" id="SSF51569">
    <property type="entry name" value="Aldolase"/>
    <property type="match status" value="1"/>
</dbReference>
<dbReference type="InterPro" id="IPR013785">
    <property type="entry name" value="Aldolase_TIM"/>
</dbReference>
<dbReference type="InterPro" id="IPR001585">
    <property type="entry name" value="TAL/FSA"/>
</dbReference>
<evidence type="ECO:0000256" key="6">
    <source>
        <dbReference type="ARBA" id="ARBA00022490"/>
    </source>
</evidence>
<dbReference type="GO" id="GO:0016832">
    <property type="term" value="F:aldehyde-lyase activity"/>
    <property type="evidence" value="ECO:0007669"/>
    <property type="project" value="InterPro"/>
</dbReference>
<reference evidence="13" key="1">
    <citation type="submission" date="2009-10" db="EMBL/GenBank/DDBJ databases">
        <title>Complete sequence of chromosome of Methanocaldococcus vulcanius M7.</title>
        <authorList>
            <consortium name="US DOE Joint Genome Institute"/>
            <person name="Lucas S."/>
            <person name="Copeland A."/>
            <person name="Lapidus A."/>
            <person name="Glavina del Rio T."/>
            <person name="Dalin E."/>
            <person name="Tice H."/>
            <person name="Bruce D."/>
            <person name="Goodwin L."/>
            <person name="Pitluck S."/>
            <person name="Lcollab F.I."/>
            <person name="Brettin T."/>
            <person name="Detter J.C."/>
            <person name="Han C."/>
            <person name="Tapia R."/>
            <person name="Kuske C.R."/>
            <person name="Schmutz J."/>
            <person name="Larimer F."/>
            <person name="Land M."/>
            <person name="Hauser L."/>
            <person name="Kyrpides N."/>
            <person name="Ovchinikova G."/>
            <person name="Sieprawska-Lupa M."/>
            <person name="Whitman W.B."/>
            <person name="Woyke T."/>
        </authorList>
    </citation>
    <scope>NUCLEOTIDE SEQUENCE [LARGE SCALE GENOMIC DNA]</scope>
    <source>
        <strain evidence="13">M7</strain>
    </source>
</reference>
<comment type="catalytic activity">
    <reaction evidence="10 12">
        <text>D-sedoheptulose 7-phosphate + D-glyceraldehyde 3-phosphate = D-erythrose 4-phosphate + beta-D-fructose 6-phosphate</text>
        <dbReference type="Rhea" id="RHEA:17053"/>
        <dbReference type="ChEBI" id="CHEBI:16897"/>
        <dbReference type="ChEBI" id="CHEBI:57483"/>
        <dbReference type="ChEBI" id="CHEBI:57634"/>
        <dbReference type="ChEBI" id="CHEBI:59776"/>
        <dbReference type="EC" id="2.2.1.2"/>
    </reaction>
</comment>